<feature type="compositionally biased region" description="Basic and acidic residues" evidence="2">
    <location>
        <begin position="1487"/>
        <end position="1497"/>
    </location>
</feature>
<feature type="region of interest" description="Disordered" evidence="2">
    <location>
        <begin position="1424"/>
        <end position="1530"/>
    </location>
</feature>
<evidence type="ECO:0008006" key="7">
    <source>
        <dbReference type="Google" id="ProtNLM"/>
    </source>
</evidence>
<keyword evidence="6" id="KW-1185">Reference proteome</keyword>
<feature type="compositionally biased region" description="Polar residues" evidence="2">
    <location>
        <begin position="1424"/>
        <end position="1438"/>
    </location>
</feature>
<dbReference type="PANTHER" id="PTHR10039:SF17">
    <property type="entry name" value="FUNGAL STAND N-TERMINAL GOODBYE DOMAIN-CONTAINING PROTEIN-RELATED"/>
    <property type="match status" value="1"/>
</dbReference>
<comment type="caution">
    <text evidence="5">The sequence shown here is derived from an EMBL/GenBank/DDBJ whole genome shotgun (WGS) entry which is preliminary data.</text>
</comment>
<evidence type="ECO:0000259" key="3">
    <source>
        <dbReference type="Pfam" id="PF17109"/>
    </source>
</evidence>
<dbReference type="Proteomes" id="UP001302126">
    <property type="component" value="Unassembled WGS sequence"/>
</dbReference>
<reference evidence="5" key="2">
    <citation type="submission" date="2023-05" db="EMBL/GenBank/DDBJ databases">
        <authorList>
            <consortium name="Lawrence Berkeley National Laboratory"/>
            <person name="Steindorff A."/>
            <person name="Hensen N."/>
            <person name="Bonometti L."/>
            <person name="Westerberg I."/>
            <person name="Brannstrom I.O."/>
            <person name="Guillou S."/>
            <person name="Cros-Aarteil S."/>
            <person name="Calhoun S."/>
            <person name="Haridas S."/>
            <person name="Kuo A."/>
            <person name="Mondo S."/>
            <person name="Pangilinan J."/>
            <person name="Riley R."/>
            <person name="Labutti K."/>
            <person name="Andreopoulos B."/>
            <person name="Lipzen A."/>
            <person name="Chen C."/>
            <person name="Yanf M."/>
            <person name="Daum C."/>
            <person name="Ng V."/>
            <person name="Clum A."/>
            <person name="Ohm R."/>
            <person name="Martin F."/>
            <person name="Silar P."/>
            <person name="Natvig D."/>
            <person name="Lalanne C."/>
            <person name="Gautier V."/>
            <person name="Ament-Velasquez S.L."/>
            <person name="Kruys A."/>
            <person name="Hutchinson M.I."/>
            <person name="Powell A.J."/>
            <person name="Barry K."/>
            <person name="Miller A.N."/>
            <person name="Grigoriev I.V."/>
            <person name="Debuchy R."/>
            <person name="Gladieux P."/>
            <person name="Thoren M.H."/>
            <person name="Johannesson H."/>
        </authorList>
    </citation>
    <scope>NUCLEOTIDE SEQUENCE</scope>
    <source>
        <strain evidence="5">PSN309</strain>
    </source>
</reference>
<dbReference type="SUPFAM" id="SSF57850">
    <property type="entry name" value="RING/U-box"/>
    <property type="match status" value="1"/>
</dbReference>
<dbReference type="Pfam" id="PF24883">
    <property type="entry name" value="NPHP3_N"/>
    <property type="match status" value="1"/>
</dbReference>
<dbReference type="PANTHER" id="PTHR10039">
    <property type="entry name" value="AMELOGENIN"/>
    <property type="match status" value="1"/>
</dbReference>
<dbReference type="SUPFAM" id="SSF52540">
    <property type="entry name" value="P-loop containing nucleoside triphosphate hydrolases"/>
    <property type="match status" value="1"/>
</dbReference>
<dbReference type="InterPro" id="IPR027417">
    <property type="entry name" value="P-loop_NTPase"/>
</dbReference>
<protein>
    <recommendedName>
        <fullName evidence="7">Fungal STAND N-terminal Goodbye domain-containing protein</fullName>
    </recommendedName>
</protein>
<feature type="compositionally biased region" description="Basic and acidic residues" evidence="2">
    <location>
        <begin position="1504"/>
        <end position="1514"/>
    </location>
</feature>
<keyword evidence="1" id="KW-0677">Repeat</keyword>
<dbReference type="EMBL" id="MU864643">
    <property type="protein sequence ID" value="KAK4182540.1"/>
    <property type="molecule type" value="Genomic_DNA"/>
</dbReference>
<dbReference type="InterPro" id="IPR031350">
    <property type="entry name" value="Goodbye_dom"/>
</dbReference>
<dbReference type="Pfam" id="PF17109">
    <property type="entry name" value="Goodbye"/>
    <property type="match status" value="1"/>
</dbReference>
<sequence length="1652" mass="188093">MATSTIFADSEIVTLWNDAVKTHREKTAIDLESEINQQKSSFLVDFWESLKRRKREGSPIKTEKGAVFDDNDDTMKPEPAKVREVVDVLTADYEEFQTLRNDGGKVAKIRHFLGKYASTMAKIGDIGEQLAEDSFAPAAIVAVAFSHIMTSFTNVSADLDLIENLFDIMISFAERLALLKKVPQEKRFRNLILKTFTHMLSFCTRAHHRLKKDKYRIKEWAKALFRGQDGELKDAYDRVITAIDDMGSATVTQTLASLLEFEDKTDRTLQRGFSRMDSGFKKMNSGLSMVLSNQRHESLRSLRRDEEQRGFRDEIRRSNDNIINILLGKPRSSKATGSEAKRYNALAIITKSLYTGAEALIQQRWAKMEREFVTGTFAWFDDDWYDKLKSMDNGVLLVTGESGMGKSFFSFSIFSRLAREFDGDPSTSVASFIFDENYEALESVENMLYFCAAQVASTDDSYRQHLQNLFDTKSKTEWTEDSWKELFASRFPRKGPESTKKLYLIVDGVDQLEDDQMEILGRYIQMAQLRITFVLSGNRNMVARIPKIDYNVCLESKRMGPDFKLFAESRLDLFPGLVGLRPLLREKIATSMEKFADSFFYVSFMLRQLNTMRIGSLIENALRPAALPQSTDAIYHQLFQECQQYYTNINERKALGYLFTWLTYSYDRLTLVAAQRLLDLVMTSILGENNSRLDIRAETLGRLSKILAFSEPEEDQYFEAFGDDDEGRYGIISRRTRRNDKTEPQVLLNFQQHSLRDYFARHPETSSSPVQPTKHDAHVMMFKMSVGILTTPRRDPNKPRSSRSDTSFVMDEDLVSVASECLFYHLLAAHPLTPDDTVGIAGDLYTLLGCGDEALERIEAEYIFEEDCAEADDYCSIFGDTEDEVNEVVDTLVNLGSSLSQSQQQCQLQLPVEVSDWAKTTLESRYQILTTVAMGHIRNWFKESTVLAIDAFAAFRFAHVALCRRSLGVEGLEILLRDRGLSLTDSQSFKLDGYPDEDFETVAIIGHHPKPLGPQEYKQVSKALQYDIRNRGSQAQAEKGLKVAKDPRDIFDLRYRIARALFDEWVFPEFEDQLDQLDQVTTAASVLDAWNICLQNIPPTDPDGTLKVMLNAAYQMKARVESTMENHHLDALASMQNAAKMTTSESYARYFEELVVAFGERRLWPEMIQLIKTYDNPMTERCKDMTHRYIHRAAMATGGKEMVRDLYLKAASEPEEVKGADESDIRIWLASFEWFVMNNAQRAQDQLRGVLKSNESGFLWSEKAARKLTDILLEEFRISRSLAYKTHMMSEMEDVVQSLQERLGLEFKPRLSTTSIPLAIMRRKLGPAETFYRDLNDTFDACCLALNDTTETNDTPSLRLLAKALSMLYPGSETQCRDAQIALSCQFYLLPAKPAHLSRKSTTSLIIPTVAPVEITITANSPITSFKTAPSTQPSRAPSTLADMVAPSTPTSKPISNDKGIDSPQLTPSQPRSAPLSPPSTPPVAKTTDKGNKERSPSRGRASRTRERSRDSNSSRDNSAAHSRRSRSEEARYAFNNQTILECALCNKTLKDFTEGKIYTCVYCTNVDLCEECYHLREAYHTNTSEKKMDDYVEVCPWGHTLIESPVKGWKGVRADGVMEYDGEEILFSDWLDGLRGKWERSWGRYWREVEQ</sequence>
<evidence type="ECO:0000259" key="4">
    <source>
        <dbReference type="Pfam" id="PF24883"/>
    </source>
</evidence>
<dbReference type="InterPro" id="IPR056884">
    <property type="entry name" value="NPHP3-like_N"/>
</dbReference>
<evidence type="ECO:0000313" key="6">
    <source>
        <dbReference type="Proteomes" id="UP001302126"/>
    </source>
</evidence>
<proteinExistence type="predicted"/>
<reference evidence="5" key="1">
    <citation type="journal article" date="2023" name="Mol. Phylogenet. Evol.">
        <title>Genome-scale phylogeny and comparative genomics of the fungal order Sordariales.</title>
        <authorList>
            <person name="Hensen N."/>
            <person name="Bonometti L."/>
            <person name="Westerberg I."/>
            <person name="Brannstrom I.O."/>
            <person name="Guillou S."/>
            <person name="Cros-Aarteil S."/>
            <person name="Calhoun S."/>
            <person name="Haridas S."/>
            <person name="Kuo A."/>
            <person name="Mondo S."/>
            <person name="Pangilinan J."/>
            <person name="Riley R."/>
            <person name="LaButti K."/>
            <person name="Andreopoulos B."/>
            <person name="Lipzen A."/>
            <person name="Chen C."/>
            <person name="Yan M."/>
            <person name="Daum C."/>
            <person name="Ng V."/>
            <person name="Clum A."/>
            <person name="Steindorff A."/>
            <person name="Ohm R.A."/>
            <person name="Martin F."/>
            <person name="Silar P."/>
            <person name="Natvig D.O."/>
            <person name="Lalanne C."/>
            <person name="Gautier V."/>
            <person name="Ament-Velasquez S.L."/>
            <person name="Kruys A."/>
            <person name="Hutchinson M.I."/>
            <person name="Powell A.J."/>
            <person name="Barry K."/>
            <person name="Miller A.N."/>
            <person name="Grigoriev I.V."/>
            <person name="Debuchy R."/>
            <person name="Gladieux P."/>
            <person name="Hiltunen Thoren M."/>
            <person name="Johannesson H."/>
        </authorList>
    </citation>
    <scope>NUCLEOTIDE SEQUENCE</scope>
    <source>
        <strain evidence="5">PSN309</strain>
    </source>
</reference>
<name>A0AAN6WJG8_9PEZI</name>
<feature type="domain" description="Fungal STAND N-terminal Goodbye" evidence="3">
    <location>
        <begin position="73"/>
        <end position="177"/>
    </location>
</feature>
<evidence type="ECO:0000256" key="2">
    <source>
        <dbReference type="SAM" id="MobiDB-lite"/>
    </source>
</evidence>
<accession>A0AAN6WJG8</accession>
<evidence type="ECO:0000256" key="1">
    <source>
        <dbReference type="ARBA" id="ARBA00022737"/>
    </source>
</evidence>
<organism evidence="5 6">
    <name type="scientific">Podospora australis</name>
    <dbReference type="NCBI Taxonomy" id="1536484"/>
    <lineage>
        <taxon>Eukaryota</taxon>
        <taxon>Fungi</taxon>
        <taxon>Dikarya</taxon>
        <taxon>Ascomycota</taxon>
        <taxon>Pezizomycotina</taxon>
        <taxon>Sordariomycetes</taxon>
        <taxon>Sordariomycetidae</taxon>
        <taxon>Sordariales</taxon>
        <taxon>Podosporaceae</taxon>
        <taxon>Podospora</taxon>
    </lineage>
</organism>
<evidence type="ECO:0000313" key="5">
    <source>
        <dbReference type="EMBL" id="KAK4182540.1"/>
    </source>
</evidence>
<gene>
    <name evidence="5" type="ORF">QBC35DRAFT_478976</name>
</gene>
<feature type="domain" description="Nephrocystin 3-like N-terminal" evidence="4">
    <location>
        <begin position="376"/>
        <end position="533"/>
    </location>
</feature>
<dbReference type="Gene3D" id="3.40.50.300">
    <property type="entry name" value="P-loop containing nucleotide triphosphate hydrolases"/>
    <property type="match status" value="1"/>
</dbReference>